<dbReference type="AlphaFoldDB" id="A0AAD1WTM1"/>
<evidence type="ECO:0000256" key="1">
    <source>
        <dbReference type="SAM" id="MobiDB-lite"/>
    </source>
</evidence>
<name>A0AAD1WTM1_PELCU</name>
<dbReference type="EMBL" id="OW240922">
    <property type="protein sequence ID" value="CAH2321705.1"/>
    <property type="molecule type" value="Genomic_DNA"/>
</dbReference>
<sequence length="141" mass="15676">MGKASPKAFVKPASDTSGQRAAPTTTAQKRPQRQKLSTRLKPPQSPGGEGLSISQSPGPWMPEAYPLSSLEKPSQHTGIPPSCSKTQRLTHYTEPRHWLTWTCHSKHTTRMPQGHSSLCQNWHQGAQLCPSTPIRQFHFML</sequence>
<organism evidence="2 3">
    <name type="scientific">Pelobates cultripes</name>
    <name type="common">Western spadefoot toad</name>
    <dbReference type="NCBI Taxonomy" id="61616"/>
    <lineage>
        <taxon>Eukaryota</taxon>
        <taxon>Metazoa</taxon>
        <taxon>Chordata</taxon>
        <taxon>Craniata</taxon>
        <taxon>Vertebrata</taxon>
        <taxon>Euteleostomi</taxon>
        <taxon>Amphibia</taxon>
        <taxon>Batrachia</taxon>
        <taxon>Anura</taxon>
        <taxon>Pelobatoidea</taxon>
        <taxon>Pelobatidae</taxon>
        <taxon>Pelobates</taxon>
    </lineage>
</organism>
<gene>
    <name evidence="2" type="ORF">PECUL_23A007587</name>
</gene>
<dbReference type="Proteomes" id="UP001295444">
    <property type="component" value="Chromosome 11"/>
</dbReference>
<feature type="compositionally biased region" description="Polar residues" evidence="1">
    <location>
        <begin position="14"/>
        <end position="29"/>
    </location>
</feature>
<proteinExistence type="predicted"/>
<evidence type="ECO:0000313" key="2">
    <source>
        <dbReference type="EMBL" id="CAH2321705.1"/>
    </source>
</evidence>
<feature type="compositionally biased region" description="Polar residues" evidence="1">
    <location>
        <begin position="71"/>
        <end position="87"/>
    </location>
</feature>
<feature type="region of interest" description="Disordered" evidence="1">
    <location>
        <begin position="1"/>
        <end position="87"/>
    </location>
</feature>
<accession>A0AAD1WTM1</accession>
<protein>
    <submittedName>
        <fullName evidence="2">Uncharacterized protein</fullName>
    </submittedName>
</protein>
<evidence type="ECO:0000313" key="3">
    <source>
        <dbReference type="Proteomes" id="UP001295444"/>
    </source>
</evidence>
<reference evidence="2" key="1">
    <citation type="submission" date="2022-03" db="EMBL/GenBank/DDBJ databases">
        <authorList>
            <person name="Alioto T."/>
            <person name="Alioto T."/>
            <person name="Gomez Garrido J."/>
        </authorList>
    </citation>
    <scope>NUCLEOTIDE SEQUENCE</scope>
</reference>
<keyword evidence="3" id="KW-1185">Reference proteome</keyword>